<organism evidence="15">
    <name type="scientific">Dolichoris vasculosae</name>
    <dbReference type="NCBI Taxonomy" id="130022"/>
    <lineage>
        <taxon>Eukaryota</taxon>
        <taxon>Metazoa</taxon>
        <taxon>Ecdysozoa</taxon>
        <taxon>Arthropoda</taxon>
        <taxon>Hexapoda</taxon>
        <taxon>Insecta</taxon>
        <taxon>Pterygota</taxon>
        <taxon>Neoptera</taxon>
        <taxon>Endopterygota</taxon>
        <taxon>Hymenoptera</taxon>
        <taxon>Apocrita</taxon>
        <taxon>Proctotrupomorpha</taxon>
        <taxon>Chalcidoidea</taxon>
        <taxon>Agaonidae</taxon>
        <taxon>Agaoninae</taxon>
        <taxon>Dolichoris</taxon>
    </lineage>
</organism>
<evidence type="ECO:0000256" key="3">
    <source>
        <dbReference type="ARBA" id="ARBA00006810"/>
    </source>
</evidence>
<comment type="subunit">
    <text evidence="4">F-type ATPases have 2 components, CF(1) - the catalytic core - and CF(0) - the membrane proton channel. CF(1) has five subunits: alpha(3), beta(3), gamma(1), delta(1), epsilon(1). CF(0) has three main subunits: a, b and c.</text>
</comment>
<dbReference type="PROSITE" id="PS00449">
    <property type="entry name" value="ATPASE_A"/>
    <property type="match status" value="1"/>
</dbReference>
<keyword evidence="11 14" id="KW-0472">Membrane</keyword>
<dbReference type="EMBL" id="MT947596">
    <property type="protein sequence ID" value="QSV12565.1"/>
    <property type="molecule type" value="Genomic_DNA"/>
</dbReference>
<evidence type="ECO:0000256" key="14">
    <source>
        <dbReference type="SAM" id="Phobius"/>
    </source>
</evidence>
<keyword evidence="15" id="KW-0496">Mitochondrion</keyword>
<evidence type="ECO:0000256" key="1">
    <source>
        <dbReference type="ARBA" id="ARBA00002070"/>
    </source>
</evidence>
<dbReference type="AlphaFoldDB" id="A0A8A2FCY5"/>
<proteinExistence type="inferred from homology"/>
<feature type="transmembrane region" description="Helical" evidence="14">
    <location>
        <begin position="159"/>
        <end position="181"/>
    </location>
</feature>
<evidence type="ECO:0000256" key="13">
    <source>
        <dbReference type="RuleBase" id="RU004450"/>
    </source>
</evidence>
<protein>
    <recommendedName>
        <fullName evidence="13">ATP synthase subunit a</fullName>
    </recommendedName>
</protein>
<dbReference type="PRINTS" id="PR00123">
    <property type="entry name" value="ATPASEA"/>
</dbReference>
<dbReference type="PANTHER" id="PTHR11410">
    <property type="entry name" value="ATP SYNTHASE SUBUNIT A"/>
    <property type="match status" value="1"/>
</dbReference>
<accession>A0A8A2FCY5</accession>
<sequence length="225" mass="26191">MIMMSIFSMFDPSTSNNFSMNWMAIVLMLFLIPKNYWMIPNRWNMVLIIIFQSMISEFKILLKKKDHYFNMILFMGLFLMILLNNYFGLMSYIFVPSSHMVFGLTLSLSIWLGINMYGWYKYYNHMFAHLVPSGISSMMLMMFLVVVETISNLMRFGSLALRLSANMIAGHVVLMLISTLMEFSYSLAMIAGMIQILLIILELMVSFIQAYVFTMLVISYTSEIP</sequence>
<comment type="similarity">
    <text evidence="3">Belongs to the ATPase A chain family.</text>
</comment>
<dbReference type="InterPro" id="IPR045083">
    <property type="entry name" value="ATP_synth_F0_asu_bact/mt"/>
</dbReference>
<dbReference type="Pfam" id="PF00119">
    <property type="entry name" value="ATP-synt_A"/>
    <property type="match status" value="1"/>
</dbReference>
<dbReference type="Gene3D" id="1.20.120.220">
    <property type="entry name" value="ATP synthase, F0 complex, subunit A"/>
    <property type="match status" value="1"/>
</dbReference>
<evidence type="ECO:0000313" key="15">
    <source>
        <dbReference type="EMBL" id="QSV12565.1"/>
    </source>
</evidence>
<keyword evidence="12" id="KW-0066">ATP synthesis</keyword>
<dbReference type="InterPro" id="IPR035908">
    <property type="entry name" value="F0_ATP_A_sf"/>
</dbReference>
<evidence type="ECO:0000256" key="11">
    <source>
        <dbReference type="ARBA" id="ARBA00023136"/>
    </source>
</evidence>
<gene>
    <name evidence="15" type="primary">ATP6</name>
</gene>
<keyword evidence="6" id="KW-0138">CF(0)</keyword>
<dbReference type="NCBIfam" id="TIGR01131">
    <property type="entry name" value="ATP_synt_6_or_A"/>
    <property type="match status" value="1"/>
</dbReference>
<feature type="transmembrane region" description="Helical" evidence="14">
    <location>
        <begin position="187"/>
        <end position="220"/>
    </location>
</feature>
<comment type="function">
    <text evidence="1">Mitochondrial membrane ATP synthase (F(1)F(0) ATP synthase or Complex V) produces ATP from ADP in the presence of a proton gradient across the membrane which is generated by electron transport complexes of the respiratory chain. F-type ATPases consist of two structural domains, F(1) - containing the extramembraneous catalytic core and F(0) - containing the membrane proton channel, linked together by a central stalk and a peripheral stalk. During catalysis, ATP synthesis in the catalytic domain of F(1) is coupled via a rotary mechanism of the central stalk subunits to proton translocation. Key component of the proton channel; it may play a direct role in the translocation of protons across the membrane.</text>
</comment>
<dbReference type="CDD" id="cd00310">
    <property type="entry name" value="ATP-synt_Fo_a_6"/>
    <property type="match status" value="1"/>
</dbReference>
<evidence type="ECO:0000256" key="8">
    <source>
        <dbReference type="ARBA" id="ARBA00022781"/>
    </source>
</evidence>
<comment type="subcellular location">
    <subcellularLocation>
        <location evidence="2">Membrane</location>
        <topology evidence="2">Multi-pass membrane protein</topology>
    </subcellularLocation>
    <subcellularLocation>
        <location evidence="13">Mitochondrion inner membrane</location>
        <topology evidence="13">Multi-pass membrane protein</topology>
    </subcellularLocation>
</comment>
<evidence type="ECO:0000256" key="12">
    <source>
        <dbReference type="ARBA" id="ARBA00023310"/>
    </source>
</evidence>
<keyword evidence="9 14" id="KW-1133">Transmembrane helix</keyword>
<feature type="transmembrane region" description="Helical" evidence="14">
    <location>
        <begin position="20"/>
        <end position="37"/>
    </location>
</feature>
<name>A0A8A2FCY5_9HYME</name>
<reference evidence="15" key="1">
    <citation type="journal article" name="Insects">
        <title>Tracking the Distribution and Burst of Nuclear Mitochondrial DNA Sequences (NUMTs) in Fig Wasp Genomes.</title>
        <authorList>
            <person name="Wang J.X."/>
            <person name="Liu J."/>
            <person name="Miao Y.H."/>
            <person name="Huang D.W."/>
            <person name="Xiao J.H."/>
        </authorList>
    </citation>
    <scope>NUCLEOTIDE SEQUENCE</scope>
</reference>
<dbReference type="SUPFAM" id="SSF81336">
    <property type="entry name" value="F1F0 ATP synthase subunit A"/>
    <property type="match status" value="1"/>
</dbReference>
<keyword evidence="10" id="KW-0406">Ion transport</keyword>
<feature type="transmembrane region" description="Helical" evidence="14">
    <location>
        <begin position="68"/>
        <end position="89"/>
    </location>
</feature>
<evidence type="ECO:0000256" key="6">
    <source>
        <dbReference type="ARBA" id="ARBA00022547"/>
    </source>
</evidence>
<dbReference type="InterPro" id="IPR023011">
    <property type="entry name" value="ATP_synth_F0_asu_AS"/>
</dbReference>
<dbReference type="GO" id="GO:0005743">
    <property type="term" value="C:mitochondrial inner membrane"/>
    <property type="evidence" value="ECO:0007669"/>
    <property type="project" value="UniProtKB-SubCell"/>
</dbReference>
<evidence type="ECO:0000256" key="4">
    <source>
        <dbReference type="ARBA" id="ARBA00011648"/>
    </source>
</evidence>
<keyword evidence="8" id="KW-0375">Hydrogen ion transport</keyword>
<keyword evidence="5" id="KW-0813">Transport</keyword>
<geneLocation type="mitochondrion" evidence="15"/>
<dbReference type="PANTHER" id="PTHR11410:SF0">
    <property type="entry name" value="ATP SYNTHASE SUBUNIT A"/>
    <property type="match status" value="1"/>
</dbReference>
<evidence type="ECO:0000256" key="7">
    <source>
        <dbReference type="ARBA" id="ARBA00022692"/>
    </source>
</evidence>
<evidence type="ECO:0000256" key="5">
    <source>
        <dbReference type="ARBA" id="ARBA00022448"/>
    </source>
</evidence>
<feature type="transmembrane region" description="Helical" evidence="14">
    <location>
        <begin position="126"/>
        <end position="147"/>
    </location>
</feature>
<evidence type="ECO:0000256" key="2">
    <source>
        <dbReference type="ARBA" id="ARBA00004141"/>
    </source>
</evidence>
<evidence type="ECO:0000256" key="10">
    <source>
        <dbReference type="ARBA" id="ARBA00023065"/>
    </source>
</evidence>
<dbReference type="GO" id="GO:0045259">
    <property type="term" value="C:proton-transporting ATP synthase complex"/>
    <property type="evidence" value="ECO:0007669"/>
    <property type="project" value="UniProtKB-KW"/>
</dbReference>
<evidence type="ECO:0000256" key="9">
    <source>
        <dbReference type="ARBA" id="ARBA00022989"/>
    </source>
</evidence>
<feature type="transmembrane region" description="Helical" evidence="14">
    <location>
        <begin position="101"/>
        <end position="120"/>
    </location>
</feature>
<dbReference type="InterPro" id="IPR000568">
    <property type="entry name" value="ATP_synth_F0_asu"/>
</dbReference>
<keyword evidence="7 14" id="KW-0812">Transmembrane</keyword>
<dbReference type="GO" id="GO:0046933">
    <property type="term" value="F:proton-transporting ATP synthase activity, rotational mechanism"/>
    <property type="evidence" value="ECO:0007669"/>
    <property type="project" value="TreeGrafter"/>
</dbReference>